<organism evidence="4 5">
    <name type="scientific">Veronia nyctiphanis</name>
    <dbReference type="NCBI Taxonomy" id="1278244"/>
    <lineage>
        <taxon>Bacteria</taxon>
        <taxon>Pseudomonadati</taxon>
        <taxon>Pseudomonadota</taxon>
        <taxon>Gammaproteobacteria</taxon>
        <taxon>Vibrionales</taxon>
        <taxon>Vibrionaceae</taxon>
        <taxon>Veronia</taxon>
    </lineage>
</organism>
<dbReference type="InterPro" id="IPR006385">
    <property type="entry name" value="HAD_hydro_SerB1"/>
</dbReference>
<evidence type="ECO:0000256" key="3">
    <source>
        <dbReference type="ARBA" id="ARBA00022842"/>
    </source>
</evidence>
<evidence type="ECO:0000313" key="5">
    <source>
        <dbReference type="Proteomes" id="UP000290287"/>
    </source>
</evidence>
<dbReference type="InterPro" id="IPR023214">
    <property type="entry name" value="HAD_sf"/>
</dbReference>
<dbReference type="InterPro" id="IPR050582">
    <property type="entry name" value="HAD-like_SerB"/>
</dbReference>
<accession>A0A4Q0YMD5</accession>
<evidence type="ECO:0000256" key="1">
    <source>
        <dbReference type="ARBA" id="ARBA00022723"/>
    </source>
</evidence>
<dbReference type="NCBIfam" id="TIGR01490">
    <property type="entry name" value="HAD-SF-IB-hyp1"/>
    <property type="match status" value="1"/>
</dbReference>
<dbReference type="InterPro" id="IPR036412">
    <property type="entry name" value="HAD-like_sf"/>
</dbReference>
<keyword evidence="5" id="KW-1185">Reference proteome</keyword>
<dbReference type="AlphaFoldDB" id="A0A4Q0YMD5"/>
<dbReference type="Gene3D" id="3.40.50.1000">
    <property type="entry name" value="HAD superfamily/HAD-like"/>
    <property type="match status" value="1"/>
</dbReference>
<protein>
    <submittedName>
        <fullName evidence="4">HAD-IB family hydrolase</fullName>
    </submittedName>
</protein>
<dbReference type="PANTHER" id="PTHR43344">
    <property type="entry name" value="PHOSPHOSERINE PHOSPHATASE"/>
    <property type="match status" value="1"/>
</dbReference>
<sequence>MTKKLYVFHLDETLIRTDCSVEWNQFLVEKGVVNDPNYLEEDRRLMAEYAAGNQNLDEYLTFALSPLVSMPTTDVSALVDECITTRIIPTVYPEAKALIDKLSEENTQMVIISASVSFLVEAIAEKLGLKNALGVDLEILNGCYTPKVRGVASYKEGKVARLKQWMESESIAVDEIHFYTDSINDLASCLYADHVYLVNPCAKLREFARNTDWTILPWGNA</sequence>
<reference evidence="4 5" key="1">
    <citation type="submission" date="2017-10" db="EMBL/GenBank/DDBJ databases">
        <title>Nyctiphanis sp. nov., isolated from the stomach of the euphausiid Nyctiphanes simplex (Hansen, 1911) in the Gulf of California.</title>
        <authorList>
            <person name="Gomez-Gil B."/>
            <person name="Aguilar-Mendez M."/>
            <person name="Lopez-Cortes A."/>
            <person name="Gomez-Gutierrez J."/>
            <person name="Roque A."/>
            <person name="Lang E."/>
            <person name="Gonzalez-Castillo A."/>
        </authorList>
    </citation>
    <scope>NUCLEOTIDE SEQUENCE [LARGE SCALE GENOMIC DNA]</scope>
    <source>
        <strain evidence="4 5">CAIM 600</strain>
    </source>
</reference>
<dbReference type="SUPFAM" id="SSF56784">
    <property type="entry name" value="HAD-like"/>
    <property type="match status" value="1"/>
</dbReference>
<keyword evidence="3" id="KW-0460">Magnesium</keyword>
<dbReference type="NCBIfam" id="TIGR01488">
    <property type="entry name" value="HAD-SF-IB"/>
    <property type="match status" value="1"/>
</dbReference>
<dbReference type="Gene3D" id="1.20.1440.100">
    <property type="entry name" value="SG protein - dephosphorylation function"/>
    <property type="match status" value="1"/>
</dbReference>
<dbReference type="EMBL" id="PEIB01000035">
    <property type="protein sequence ID" value="RXJ71593.1"/>
    <property type="molecule type" value="Genomic_DNA"/>
</dbReference>
<dbReference type="Pfam" id="PF12710">
    <property type="entry name" value="HAD"/>
    <property type="match status" value="1"/>
</dbReference>
<dbReference type="Proteomes" id="UP000290287">
    <property type="component" value="Unassembled WGS sequence"/>
</dbReference>
<gene>
    <name evidence="4" type="ORF">CS022_20530</name>
</gene>
<evidence type="ECO:0000313" key="4">
    <source>
        <dbReference type="EMBL" id="RXJ71593.1"/>
    </source>
</evidence>
<evidence type="ECO:0000256" key="2">
    <source>
        <dbReference type="ARBA" id="ARBA00022801"/>
    </source>
</evidence>
<dbReference type="OrthoDB" id="9784466at2"/>
<dbReference type="GO" id="GO:0016787">
    <property type="term" value="F:hydrolase activity"/>
    <property type="evidence" value="ECO:0007669"/>
    <property type="project" value="UniProtKB-KW"/>
</dbReference>
<keyword evidence="2 4" id="KW-0378">Hydrolase</keyword>
<dbReference type="CDD" id="cd02612">
    <property type="entry name" value="HAD_PGPPase"/>
    <property type="match status" value="1"/>
</dbReference>
<name>A0A4Q0YMD5_9GAMM</name>
<dbReference type="PANTHER" id="PTHR43344:SF13">
    <property type="entry name" value="PHOSPHATASE RV3661-RELATED"/>
    <property type="match status" value="1"/>
</dbReference>
<dbReference type="RefSeq" id="WP_129123797.1">
    <property type="nucleotide sequence ID" value="NZ_PEIB01000035.1"/>
</dbReference>
<keyword evidence="1" id="KW-0479">Metal-binding</keyword>
<proteinExistence type="predicted"/>
<comment type="caution">
    <text evidence="4">The sequence shown here is derived from an EMBL/GenBank/DDBJ whole genome shotgun (WGS) entry which is preliminary data.</text>
</comment>
<dbReference type="GO" id="GO:0046872">
    <property type="term" value="F:metal ion binding"/>
    <property type="evidence" value="ECO:0007669"/>
    <property type="project" value="UniProtKB-KW"/>
</dbReference>